<dbReference type="OrthoDB" id="1684751at2"/>
<protein>
    <recommendedName>
        <fullName evidence="3">Helix-turn-helix domain-containing protein</fullName>
    </recommendedName>
</protein>
<evidence type="ECO:0000313" key="2">
    <source>
        <dbReference type="Proteomes" id="UP000798488"/>
    </source>
</evidence>
<keyword evidence="2" id="KW-1185">Reference proteome</keyword>
<organism evidence="1 2">
    <name type="scientific">Sporotomaculum syntrophicum</name>
    <dbReference type="NCBI Taxonomy" id="182264"/>
    <lineage>
        <taxon>Bacteria</taxon>
        <taxon>Bacillati</taxon>
        <taxon>Bacillota</taxon>
        <taxon>Clostridia</taxon>
        <taxon>Eubacteriales</taxon>
        <taxon>Desulfallaceae</taxon>
        <taxon>Sporotomaculum</taxon>
    </lineage>
</organism>
<dbReference type="Proteomes" id="UP000798488">
    <property type="component" value="Unassembled WGS sequence"/>
</dbReference>
<dbReference type="EMBL" id="LSRS01000004">
    <property type="protein sequence ID" value="KAF1084854.1"/>
    <property type="molecule type" value="Genomic_DNA"/>
</dbReference>
<dbReference type="RefSeq" id="WP_161822349.1">
    <property type="nucleotide sequence ID" value="NZ_LSRS01000004.1"/>
</dbReference>
<gene>
    <name evidence="1" type="ORF">SPSYN_02024</name>
</gene>
<evidence type="ECO:0000313" key="1">
    <source>
        <dbReference type="EMBL" id="KAF1084854.1"/>
    </source>
</evidence>
<sequence length="95" mass="10733">MSDKAAEQSRQMKSMVGAGVQLLDAAEAVEFFGGKFSQWTLYDLVRKKKIPSVKIAGRIFFQPQSLTNWLNDLEAESMVKKLEPAEDTGKIRRLK</sequence>
<evidence type="ECO:0008006" key="3">
    <source>
        <dbReference type="Google" id="ProtNLM"/>
    </source>
</evidence>
<comment type="caution">
    <text evidence="1">The sequence shown here is derived from an EMBL/GenBank/DDBJ whole genome shotgun (WGS) entry which is preliminary data.</text>
</comment>
<dbReference type="AlphaFoldDB" id="A0A9D3AYJ0"/>
<reference evidence="1" key="1">
    <citation type="submission" date="2016-02" db="EMBL/GenBank/DDBJ databases">
        <title>Draft Genome Sequence of Sporotomaculum syntrophicum Strain FB, a Syntrophic Benzoate Degrader.</title>
        <authorList>
            <person name="Nobu M.K."/>
            <person name="Narihiro T."/>
            <person name="Qiu Y.-L."/>
            <person name="Ohashi A."/>
            <person name="Liu W.-T."/>
            <person name="Yuji S."/>
        </authorList>
    </citation>
    <scope>NUCLEOTIDE SEQUENCE</scope>
    <source>
        <strain evidence="1">FB</strain>
    </source>
</reference>
<name>A0A9D3AYJ0_9FIRM</name>
<accession>A0A9D3AYJ0</accession>
<proteinExistence type="predicted"/>